<evidence type="ECO:0000256" key="1">
    <source>
        <dbReference type="ARBA" id="ARBA00008668"/>
    </source>
</evidence>
<dbReference type="InterPro" id="IPR001087">
    <property type="entry name" value="GDSL"/>
</dbReference>
<dbReference type="PANTHER" id="PTHR22835">
    <property type="entry name" value="ZINC FINGER FYVE DOMAIN CONTAINING PROTEIN"/>
    <property type="match status" value="1"/>
</dbReference>
<evidence type="ECO:0008006" key="5">
    <source>
        <dbReference type="Google" id="ProtNLM"/>
    </source>
</evidence>
<evidence type="ECO:0000256" key="2">
    <source>
        <dbReference type="ARBA" id="ARBA00023180"/>
    </source>
</evidence>
<dbReference type="GO" id="GO:0016788">
    <property type="term" value="F:hydrolase activity, acting on ester bonds"/>
    <property type="evidence" value="ECO:0007669"/>
    <property type="project" value="InterPro"/>
</dbReference>
<reference evidence="3" key="1">
    <citation type="submission" date="2020-07" db="EMBL/GenBank/DDBJ databases">
        <title>Genome sequence and genetic diversity analysis of an under-domesticated orphan crop, white fonio (Digitaria exilis).</title>
        <authorList>
            <person name="Bennetzen J.L."/>
            <person name="Chen S."/>
            <person name="Ma X."/>
            <person name="Wang X."/>
            <person name="Yssel A.E.J."/>
            <person name="Chaluvadi S.R."/>
            <person name="Johnson M."/>
            <person name="Gangashetty P."/>
            <person name="Hamidou F."/>
            <person name="Sanogo M.D."/>
            <person name="Zwaenepoel A."/>
            <person name="Wallace J."/>
            <person name="Van De Peer Y."/>
            <person name="Van Deynze A."/>
        </authorList>
    </citation>
    <scope>NUCLEOTIDE SEQUENCE</scope>
    <source>
        <tissue evidence="3">Leaves</tissue>
    </source>
</reference>
<dbReference type="Pfam" id="PF00657">
    <property type="entry name" value="Lipase_GDSL"/>
    <property type="match status" value="1"/>
</dbReference>
<evidence type="ECO:0000313" key="4">
    <source>
        <dbReference type="Proteomes" id="UP000636709"/>
    </source>
</evidence>
<dbReference type="EMBL" id="JACEFO010001735">
    <property type="protein sequence ID" value="KAF8714300.1"/>
    <property type="molecule type" value="Genomic_DNA"/>
</dbReference>
<dbReference type="PANTHER" id="PTHR22835:SF572">
    <property type="entry name" value="GDSL ESTERASE_LIPASE"/>
    <property type="match status" value="1"/>
</dbReference>
<organism evidence="3 4">
    <name type="scientific">Digitaria exilis</name>
    <dbReference type="NCBI Taxonomy" id="1010633"/>
    <lineage>
        <taxon>Eukaryota</taxon>
        <taxon>Viridiplantae</taxon>
        <taxon>Streptophyta</taxon>
        <taxon>Embryophyta</taxon>
        <taxon>Tracheophyta</taxon>
        <taxon>Spermatophyta</taxon>
        <taxon>Magnoliopsida</taxon>
        <taxon>Liliopsida</taxon>
        <taxon>Poales</taxon>
        <taxon>Poaceae</taxon>
        <taxon>PACMAD clade</taxon>
        <taxon>Panicoideae</taxon>
        <taxon>Panicodae</taxon>
        <taxon>Paniceae</taxon>
        <taxon>Anthephorinae</taxon>
        <taxon>Digitaria</taxon>
    </lineage>
</organism>
<protein>
    <recommendedName>
        <fullName evidence="5">GDSL esterase/lipase</fullName>
    </recommendedName>
</protein>
<dbReference type="OrthoDB" id="672036at2759"/>
<keyword evidence="2" id="KW-0325">Glycoprotein</keyword>
<accession>A0A835BTT9</accession>
<dbReference type="InterPro" id="IPR036514">
    <property type="entry name" value="SGNH_hydro_sf"/>
</dbReference>
<name>A0A835BTT9_9POAL</name>
<dbReference type="Gene3D" id="3.40.50.1110">
    <property type="entry name" value="SGNH hydrolase"/>
    <property type="match status" value="1"/>
</dbReference>
<proteinExistence type="inferred from homology"/>
<dbReference type="Proteomes" id="UP000636709">
    <property type="component" value="Unassembled WGS sequence"/>
</dbReference>
<comment type="caution">
    <text evidence="3">The sequence shown here is derived from an EMBL/GenBank/DDBJ whole genome shotgun (WGS) entry which is preliminary data.</text>
</comment>
<gene>
    <name evidence="3" type="ORF">HU200_027760</name>
</gene>
<sequence>MKPSLCSSPQGNHVHDAITALDLYAYIACKEYFGKALFVVGWNDYGVMLVGGKSVPEVQSYVPQIVETISAATEKLINDGATSILVSGISPMGCAPGNLVFLGTKNATDYESHTGCLKALNELSKEHNAQLRRALSSLTGAHPGGVAGPVRLRRRRRRVESVLRRRRREVQLQPQRAVRDARRERL</sequence>
<evidence type="ECO:0000313" key="3">
    <source>
        <dbReference type="EMBL" id="KAF8714300.1"/>
    </source>
</evidence>
<keyword evidence="4" id="KW-1185">Reference proteome</keyword>
<comment type="similarity">
    <text evidence="1">Belongs to the 'GDSL' lipolytic enzyme family.</text>
</comment>
<dbReference type="AlphaFoldDB" id="A0A835BTT9"/>